<dbReference type="GeneID" id="98153646"/>
<sequence length="170" mass="19383">MNVAGWVVGVKEKVLVVQHSQTVSVTVMGSRSKNPPISSTAPWTERSSCWWRTPCRCLCWPWDLARAGPAVARIKTNDFHCIVRYAMEAIHINVRRKECKQLGLAKERLVWDSKEEQKGKRGIVGRKGDVGQRLRVQGEWRPGVRRKEGKQHQERLCNFGGLSLAPRSNR</sequence>
<accession>A0ABR4L4J0</accession>
<organism evidence="1 2">
    <name type="scientific">Aspergillus pseudodeflectus</name>
    <dbReference type="NCBI Taxonomy" id="176178"/>
    <lineage>
        <taxon>Eukaryota</taxon>
        <taxon>Fungi</taxon>
        <taxon>Dikarya</taxon>
        <taxon>Ascomycota</taxon>
        <taxon>Pezizomycotina</taxon>
        <taxon>Eurotiomycetes</taxon>
        <taxon>Eurotiomycetidae</taxon>
        <taxon>Eurotiales</taxon>
        <taxon>Aspergillaceae</taxon>
        <taxon>Aspergillus</taxon>
        <taxon>Aspergillus subgen. Nidulantes</taxon>
    </lineage>
</organism>
<gene>
    <name evidence="1" type="ORF">BJX68DRAFT_226262</name>
</gene>
<reference evidence="1 2" key="1">
    <citation type="submission" date="2024-07" db="EMBL/GenBank/DDBJ databases">
        <title>Section-level genome sequencing and comparative genomics of Aspergillus sections Usti and Cavernicolus.</title>
        <authorList>
            <consortium name="Lawrence Berkeley National Laboratory"/>
            <person name="Nybo J.L."/>
            <person name="Vesth T.C."/>
            <person name="Theobald S."/>
            <person name="Frisvad J.C."/>
            <person name="Larsen T.O."/>
            <person name="Kjaerboelling I."/>
            <person name="Rothschild-Mancinelli K."/>
            <person name="Lyhne E.K."/>
            <person name="Kogle M.E."/>
            <person name="Barry K."/>
            <person name="Clum A."/>
            <person name="Na H."/>
            <person name="Ledsgaard L."/>
            <person name="Lin J."/>
            <person name="Lipzen A."/>
            <person name="Kuo A."/>
            <person name="Riley R."/>
            <person name="Mondo S."/>
            <person name="LaButti K."/>
            <person name="Haridas S."/>
            <person name="Pangalinan J."/>
            <person name="Salamov A.A."/>
            <person name="Simmons B.A."/>
            <person name="Magnuson J.K."/>
            <person name="Chen J."/>
            <person name="Drula E."/>
            <person name="Henrissat B."/>
            <person name="Wiebenga A."/>
            <person name="Lubbers R.J."/>
            <person name="Gomes A.C."/>
            <person name="Macurrencykelacurrency M.R."/>
            <person name="Stajich J."/>
            <person name="Grigoriev I.V."/>
            <person name="Mortensen U.H."/>
            <person name="De vries R.P."/>
            <person name="Baker S.E."/>
            <person name="Andersen M.R."/>
        </authorList>
    </citation>
    <scope>NUCLEOTIDE SEQUENCE [LARGE SCALE GENOMIC DNA]</scope>
    <source>
        <strain evidence="1 2">CBS 756.74</strain>
    </source>
</reference>
<proteinExistence type="predicted"/>
<evidence type="ECO:0000313" key="1">
    <source>
        <dbReference type="EMBL" id="KAL2859447.1"/>
    </source>
</evidence>
<comment type="caution">
    <text evidence="1">The sequence shown here is derived from an EMBL/GenBank/DDBJ whole genome shotgun (WGS) entry which is preliminary data.</text>
</comment>
<protein>
    <submittedName>
        <fullName evidence="1">Uncharacterized protein</fullName>
    </submittedName>
</protein>
<dbReference type="RefSeq" id="XP_070904381.1">
    <property type="nucleotide sequence ID" value="XM_071038482.1"/>
</dbReference>
<dbReference type="Proteomes" id="UP001610444">
    <property type="component" value="Unassembled WGS sequence"/>
</dbReference>
<keyword evidence="2" id="KW-1185">Reference proteome</keyword>
<evidence type="ECO:0000313" key="2">
    <source>
        <dbReference type="Proteomes" id="UP001610444"/>
    </source>
</evidence>
<dbReference type="EMBL" id="JBFXLR010000003">
    <property type="protein sequence ID" value="KAL2859447.1"/>
    <property type="molecule type" value="Genomic_DNA"/>
</dbReference>
<name>A0ABR4L4J0_9EURO</name>